<dbReference type="PANTHER" id="PTHR33490">
    <property type="entry name" value="BLR5614 PROTEIN-RELATED"/>
    <property type="match status" value="1"/>
</dbReference>
<dbReference type="Gene3D" id="3.10.620.30">
    <property type="match status" value="1"/>
</dbReference>
<sequence>MSVVKVKYFIVLSLVMVALLIAYIALNKVKQPKWETKRIIRYAYIIENKTPESIKNIVFKSYSPLTISSTQKLVALKSNHTFKNQPDKFGNQVMVFDIDFIPPYGKKKLTITATLLLSEIVAGAGLDAKLYLSSQPKIEIENQSIINLAHELELSAQTADVHATQKNIYHWLVDNIDYSGYGMGDKGALYALQNLTGDCTEYAYLNVALNRVLGVPSRAVNGYVIFHDAKLNSSEFHTWSEVWLNGGWQVIDAQKNKFFEDQQNYIAMNIVIDTDSKNKAFKRFWISNPNLTVTMK</sequence>
<feature type="transmembrane region" description="Helical" evidence="1">
    <location>
        <begin position="6"/>
        <end position="26"/>
    </location>
</feature>
<organism evidence="3">
    <name type="scientific">hydrothermal vent metagenome</name>
    <dbReference type="NCBI Taxonomy" id="652676"/>
    <lineage>
        <taxon>unclassified sequences</taxon>
        <taxon>metagenomes</taxon>
        <taxon>ecological metagenomes</taxon>
    </lineage>
</organism>
<evidence type="ECO:0000313" key="3">
    <source>
        <dbReference type="EMBL" id="VAW36279.1"/>
    </source>
</evidence>
<evidence type="ECO:0000259" key="2">
    <source>
        <dbReference type="SMART" id="SM00460"/>
    </source>
</evidence>
<keyword evidence="1" id="KW-1133">Transmembrane helix</keyword>
<dbReference type="EMBL" id="UOEW01000137">
    <property type="protein sequence ID" value="VAW36279.1"/>
    <property type="molecule type" value="Genomic_DNA"/>
</dbReference>
<dbReference type="InterPro" id="IPR002931">
    <property type="entry name" value="Transglutaminase-like"/>
</dbReference>
<keyword evidence="1" id="KW-0812">Transmembrane</keyword>
<accession>A0A3B0VHL0</accession>
<dbReference type="SMART" id="SM00460">
    <property type="entry name" value="TGc"/>
    <property type="match status" value="1"/>
</dbReference>
<gene>
    <name evidence="3" type="ORF">MNBD_GAMMA01-1484</name>
</gene>
<reference evidence="3" key="1">
    <citation type="submission" date="2018-06" db="EMBL/GenBank/DDBJ databases">
        <authorList>
            <person name="Zhirakovskaya E."/>
        </authorList>
    </citation>
    <scope>NUCLEOTIDE SEQUENCE</scope>
</reference>
<dbReference type="Pfam" id="PF01841">
    <property type="entry name" value="Transglut_core"/>
    <property type="match status" value="1"/>
</dbReference>
<dbReference type="AlphaFoldDB" id="A0A3B0VHL0"/>
<name>A0A3B0VHL0_9ZZZZ</name>
<keyword evidence="1" id="KW-0472">Membrane</keyword>
<proteinExistence type="predicted"/>
<protein>
    <recommendedName>
        <fullName evidence="2">Transglutaminase-like domain-containing protein</fullName>
    </recommendedName>
</protein>
<dbReference type="InterPro" id="IPR038765">
    <property type="entry name" value="Papain-like_cys_pep_sf"/>
</dbReference>
<evidence type="ECO:0000256" key="1">
    <source>
        <dbReference type="SAM" id="Phobius"/>
    </source>
</evidence>
<dbReference type="SUPFAM" id="SSF54001">
    <property type="entry name" value="Cysteine proteinases"/>
    <property type="match status" value="1"/>
</dbReference>
<dbReference type="PANTHER" id="PTHR33490:SF3">
    <property type="entry name" value="CONSERVED INTEGRAL MEMBRANE PROTEIN"/>
    <property type="match status" value="1"/>
</dbReference>
<feature type="domain" description="Transglutaminase-like" evidence="2">
    <location>
        <begin position="191"/>
        <end position="255"/>
    </location>
</feature>